<evidence type="ECO:0000313" key="9">
    <source>
        <dbReference type="Proteomes" id="UP000176376"/>
    </source>
</evidence>
<evidence type="ECO:0000256" key="6">
    <source>
        <dbReference type="SAM" id="Phobius"/>
    </source>
</evidence>
<dbReference type="EMBL" id="MGAY01000014">
    <property type="protein sequence ID" value="OGK57070.1"/>
    <property type="molecule type" value="Genomic_DNA"/>
</dbReference>
<evidence type="ECO:0000256" key="5">
    <source>
        <dbReference type="ARBA" id="ARBA00023136"/>
    </source>
</evidence>
<dbReference type="PANTHER" id="PTHR32322:SF18">
    <property type="entry name" value="S-ADENOSYLMETHIONINE_S-ADENOSYLHOMOCYSTEINE TRANSPORTER"/>
    <property type="match status" value="1"/>
</dbReference>
<feature type="transmembrane region" description="Helical" evidence="6">
    <location>
        <begin position="214"/>
        <end position="233"/>
    </location>
</feature>
<dbReference type="Pfam" id="PF00892">
    <property type="entry name" value="EamA"/>
    <property type="match status" value="2"/>
</dbReference>
<keyword evidence="3 6" id="KW-0812">Transmembrane</keyword>
<comment type="subcellular location">
    <subcellularLocation>
        <location evidence="1">Cell membrane</location>
        <topology evidence="1">Multi-pass membrane protein</topology>
    </subcellularLocation>
</comment>
<evidence type="ECO:0000256" key="1">
    <source>
        <dbReference type="ARBA" id="ARBA00004651"/>
    </source>
</evidence>
<reference evidence="8 9" key="1">
    <citation type="journal article" date="2016" name="Nat. Commun.">
        <title>Thousands of microbial genomes shed light on interconnected biogeochemical processes in an aquifer system.</title>
        <authorList>
            <person name="Anantharaman K."/>
            <person name="Brown C.T."/>
            <person name="Hug L.A."/>
            <person name="Sharon I."/>
            <person name="Castelle C.J."/>
            <person name="Probst A.J."/>
            <person name="Thomas B.C."/>
            <person name="Singh A."/>
            <person name="Wilkins M.J."/>
            <person name="Karaoz U."/>
            <person name="Brodie E.L."/>
            <person name="Williams K.H."/>
            <person name="Hubbard S.S."/>
            <person name="Banfield J.F."/>
        </authorList>
    </citation>
    <scope>NUCLEOTIDE SEQUENCE [LARGE SCALE GENOMIC DNA]</scope>
</reference>
<evidence type="ECO:0000256" key="2">
    <source>
        <dbReference type="ARBA" id="ARBA00022475"/>
    </source>
</evidence>
<feature type="domain" description="EamA" evidence="7">
    <location>
        <begin position="7"/>
        <end position="143"/>
    </location>
</feature>
<dbReference type="AlphaFoldDB" id="A0A1F7JN91"/>
<feature type="transmembrane region" description="Helical" evidence="6">
    <location>
        <begin position="97"/>
        <end position="118"/>
    </location>
</feature>
<dbReference type="InterPro" id="IPR050638">
    <property type="entry name" value="AA-Vitamin_Transporters"/>
</dbReference>
<keyword evidence="2" id="KW-1003">Cell membrane</keyword>
<feature type="transmembrane region" description="Helical" evidence="6">
    <location>
        <begin position="73"/>
        <end position="91"/>
    </location>
</feature>
<comment type="caution">
    <text evidence="8">The sequence shown here is derived from an EMBL/GenBank/DDBJ whole genome shotgun (WGS) entry which is preliminary data.</text>
</comment>
<keyword evidence="4 6" id="KW-1133">Transmembrane helix</keyword>
<accession>A0A1F7JN91</accession>
<evidence type="ECO:0000259" key="7">
    <source>
        <dbReference type="Pfam" id="PF00892"/>
    </source>
</evidence>
<organism evidence="8 9">
    <name type="scientific">Candidatus Roizmanbacteria bacterium RIFCSPLOWO2_02_FULL_38_10</name>
    <dbReference type="NCBI Taxonomy" id="1802074"/>
    <lineage>
        <taxon>Bacteria</taxon>
        <taxon>Candidatus Roizmaniibacteriota</taxon>
    </lineage>
</organism>
<dbReference type="Proteomes" id="UP000176376">
    <property type="component" value="Unassembled WGS sequence"/>
</dbReference>
<feature type="transmembrane region" description="Helical" evidence="6">
    <location>
        <begin position="152"/>
        <end position="171"/>
    </location>
</feature>
<dbReference type="SUPFAM" id="SSF103481">
    <property type="entry name" value="Multidrug resistance efflux transporter EmrE"/>
    <property type="match status" value="2"/>
</dbReference>
<evidence type="ECO:0000256" key="3">
    <source>
        <dbReference type="ARBA" id="ARBA00022692"/>
    </source>
</evidence>
<feature type="transmembrane region" description="Helical" evidence="6">
    <location>
        <begin position="125"/>
        <end position="146"/>
    </location>
</feature>
<feature type="domain" description="EamA" evidence="7">
    <location>
        <begin position="153"/>
        <end position="288"/>
    </location>
</feature>
<evidence type="ECO:0000256" key="4">
    <source>
        <dbReference type="ARBA" id="ARBA00022989"/>
    </source>
</evidence>
<feature type="transmembrane region" description="Helical" evidence="6">
    <location>
        <begin position="45"/>
        <end position="61"/>
    </location>
</feature>
<dbReference type="GO" id="GO:0005886">
    <property type="term" value="C:plasma membrane"/>
    <property type="evidence" value="ECO:0007669"/>
    <property type="project" value="UniProtKB-SubCell"/>
</dbReference>
<evidence type="ECO:0000313" key="8">
    <source>
        <dbReference type="EMBL" id="OGK57070.1"/>
    </source>
</evidence>
<feature type="transmembrane region" description="Helical" evidence="6">
    <location>
        <begin position="240"/>
        <end position="264"/>
    </location>
</feature>
<feature type="transmembrane region" description="Helical" evidence="6">
    <location>
        <begin position="276"/>
        <end position="295"/>
    </location>
</feature>
<feature type="transmembrane region" description="Helical" evidence="6">
    <location>
        <begin position="7"/>
        <end position="25"/>
    </location>
</feature>
<dbReference type="PANTHER" id="PTHR32322">
    <property type="entry name" value="INNER MEMBRANE TRANSPORTER"/>
    <property type="match status" value="1"/>
</dbReference>
<dbReference type="InterPro" id="IPR000620">
    <property type="entry name" value="EamA_dom"/>
</dbReference>
<feature type="transmembrane region" description="Helical" evidence="6">
    <location>
        <begin position="183"/>
        <end position="202"/>
    </location>
</feature>
<name>A0A1F7JN91_9BACT</name>
<gene>
    <name evidence="8" type="ORF">A3J15_02020</name>
</gene>
<keyword evidence="5 6" id="KW-0472">Membrane</keyword>
<sequence>MRSQIHKGIGLALMTMVISGVSNYVNKIAVLKIDPLVHTTVKNSLVFLMIAVYFIIFSKKGQSIVNIAKKDKLKLILIGLIGGSVPFYLYFTGLVSVPAINASIIHKSLIFWVAMIAIPVLKERLNLFHIIGIAFLFGGNFLIGGFKGFNMISGEFLILTATIFWAIENIVAKLTLKKVEPTVVAFARMGIGSLILFSIVIFQSKLTGIFLLDFSQWTIIGLTSFLLFSYVMTWYHALKYAPVITVASILVGATLITNLMTVFFEGKQIISFDWQPSIIILCGVVLILLATRWSYEW</sequence>
<dbReference type="InterPro" id="IPR037185">
    <property type="entry name" value="EmrE-like"/>
</dbReference>
<protein>
    <recommendedName>
        <fullName evidence="7">EamA domain-containing protein</fullName>
    </recommendedName>
</protein>
<proteinExistence type="predicted"/>
<dbReference type="STRING" id="1802074.A3J15_02020"/>